<protein>
    <submittedName>
        <fullName evidence="1">Uncharacterized protein</fullName>
    </submittedName>
</protein>
<dbReference type="Proteomes" id="UP000479691">
    <property type="component" value="Unassembled WGS sequence"/>
</dbReference>
<organism evidence="1 2">
    <name type="scientific">Orbilia oligospora</name>
    <name type="common">Nematode-trapping fungus</name>
    <name type="synonym">Arthrobotrys oligospora</name>
    <dbReference type="NCBI Taxonomy" id="2813651"/>
    <lineage>
        <taxon>Eukaryota</taxon>
        <taxon>Fungi</taxon>
        <taxon>Dikarya</taxon>
        <taxon>Ascomycota</taxon>
        <taxon>Pezizomycotina</taxon>
        <taxon>Orbiliomycetes</taxon>
        <taxon>Orbiliales</taxon>
        <taxon>Orbiliaceae</taxon>
        <taxon>Orbilia</taxon>
    </lineage>
</organism>
<gene>
    <name evidence="1" type="ORF">TWF788_001336</name>
</gene>
<evidence type="ECO:0000313" key="1">
    <source>
        <dbReference type="EMBL" id="KAF3163713.1"/>
    </source>
</evidence>
<dbReference type="AlphaFoldDB" id="A0A7C8KDP0"/>
<proteinExistence type="predicted"/>
<name>A0A7C8KDP0_ORBOL</name>
<evidence type="ECO:0000313" key="2">
    <source>
        <dbReference type="Proteomes" id="UP000479691"/>
    </source>
</evidence>
<reference evidence="1 2" key="1">
    <citation type="submission" date="2019-06" db="EMBL/GenBank/DDBJ databases">
        <authorList>
            <person name="Palmer J.M."/>
        </authorList>
    </citation>
    <scope>NUCLEOTIDE SEQUENCE [LARGE SCALE GENOMIC DNA]</scope>
    <source>
        <strain evidence="1 2">TWF788</strain>
    </source>
</reference>
<sequence length="142" mass="15461">MRIPNTHILGIGSRFFAGRSEVIFRFGNKKALAILPDVEYEFSIWYRQLSYTKSICSISVALGNRGLPGIGGLGTVNSGFGIGPILRPTASLNWTKSSMRFKTQYTELGMFITAACQCPIGESCGDVYLGFDDITITPVVPV</sequence>
<dbReference type="EMBL" id="JAABOE010000119">
    <property type="protein sequence ID" value="KAF3163713.1"/>
    <property type="molecule type" value="Genomic_DNA"/>
</dbReference>
<accession>A0A7C8KDP0</accession>
<comment type="caution">
    <text evidence="1">The sequence shown here is derived from an EMBL/GenBank/DDBJ whole genome shotgun (WGS) entry which is preliminary data.</text>
</comment>